<keyword evidence="1" id="KW-0812">Transmembrane</keyword>
<protein>
    <recommendedName>
        <fullName evidence="4">Site-2 protease family protein</fullName>
    </recommendedName>
</protein>
<comment type="caution">
    <text evidence="2">The sequence shown here is derived from an EMBL/GenBank/DDBJ whole genome shotgun (WGS) entry which is preliminary data.</text>
</comment>
<dbReference type="Proteomes" id="UP000230131">
    <property type="component" value="Unassembled WGS sequence"/>
</dbReference>
<evidence type="ECO:0008006" key="4">
    <source>
        <dbReference type="Google" id="ProtNLM"/>
    </source>
</evidence>
<proteinExistence type="predicted"/>
<accession>A0A2M7B8F9</accession>
<evidence type="ECO:0000313" key="2">
    <source>
        <dbReference type="EMBL" id="PIU99349.1"/>
    </source>
</evidence>
<gene>
    <name evidence="2" type="ORF">COS59_00250</name>
</gene>
<dbReference type="EMBL" id="PEVH01000008">
    <property type="protein sequence ID" value="PIU99349.1"/>
    <property type="molecule type" value="Genomic_DNA"/>
</dbReference>
<feature type="non-terminal residue" evidence="2">
    <location>
        <position position="1"/>
    </location>
</feature>
<keyword evidence="1" id="KW-1133">Transmembrane helix</keyword>
<reference evidence="3" key="1">
    <citation type="submission" date="2017-09" db="EMBL/GenBank/DDBJ databases">
        <title>Depth-based differentiation of microbial function through sediment-hosted aquifers and enrichment of novel symbionts in the deep terrestrial subsurface.</title>
        <authorList>
            <person name="Probst A.J."/>
            <person name="Ladd B."/>
            <person name="Jarett J.K."/>
            <person name="Geller-Mcgrath D.E."/>
            <person name="Sieber C.M.K."/>
            <person name="Emerson J.B."/>
            <person name="Anantharaman K."/>
            <person name="Thomas B.C."/>
            <person name="Malmstrom R."/>
            <person name="Stieglmeier M."/>
            <person name="Klingl A."/>
            <person name="Woyke T."/>
            <person name="Ryan C.M."/>
            <person name="Banfield J.F."/>
        </authorList>
    </citation>
    <scope>NUCLEOTIDE SEQUENCE [LARGE SCALE GENOMIC DNA]</scope>
</reference>
<feature type="transmembrane region" description="Helical" evidence="1">
    <location>
        <begin position="35"/>
        <end position="54"/>
    </location>
</feature>
<name>A0A2M7B8F9_9BACT</name>
<sequence length="71" mass="8102">VFVNILLCLFNLLPFPPFDGSKIVYDLFPKQWTGIMRMGIFGLFLGIFVAYFFLGPLTNLLFKLIVGGSYF</sequence>
<evidence type="ECO:0000256" key="1">
    <source>
        <dbReference type="SAM" id="Phobius"/>
    </source>
</evidence>
<keyword evidence="1" id="KW-0472">Membrane</keyword>
<evidence type="ECO:0000313" key="3">
    <source>
        <dbReference type="Proteomes" id="UP000230131"/>
    </source>
</evidence>
<dbReference type="AlphaFoldDB" id="A0A2M7B8F9"/>
<organism evidence="2 3">
    <name type="scientific">Candidatus Wolfebacteria bacterium CG03_land_8_20_14_0_80_36_15</name>
    <dbReference type="NCBI Taxonomy" id="1975067"/>
    <lineage>
        <taxon>Bacteria</taxon>
        <taxon>Candidatus Wolfeibacteriota</taxon>
    </lineage>
</organism>